<name>A0A1Q3A2B9_ZYGRO</name>
<dbReference type="Gene3D" id="3.90.70.80">
    <property type="match status" value="1"/>
</dbReference>
<keyword evidence="5 9" id="KW-0833">Ubl conjugation pathway</keyword>
<dbReference type="Pfam" id="PF24560">
    <property type="entry name" value="zf-C2H2_OTU1_C"/>
    <property type="match status" value="1"/>
</dbReference>
<evidence type="ECO:0000259" key="11">
    <source>
        <dbReference type="PROSITE" id="PS50802"/>
    </source>
</evidence>
<feature type="domain" description="OTU" evidence="11">
    <location>
        <begin position="115"/>
        <end position="236"/>
    </location>
</feature>
<feature type="compositionally biased region" description="Polar residues" evidence="10">
    <location>
        <begin position="81"/>
        <end position="100"/>
    </location>
</feature>
<sequence length="310" mass="34697">MRLKLSGGNGYNKVVSIDNDVTLERLILASEAPLPVAGIRYGYPPQRVDNNQEASQSKLDSLGISSGEKITLIFQDEGNKSKSVTEAPPSSQPSNDQLSPNKCKISLPTGEETVLQVRQIPDDNSCLFHSLSYCVYKDISLSPTLRTVCSDRIRNDKVLYSDAVLDRPNEEYAQWILRKDSWGGGIEIAILSKNFGVAVYVLDMDAQKFEKFNEDQFDQFVIVMFNGVHYDSLELVNQRTVFDRRDEIFSEAVLEAALEIAKQLKKGGHSFNTRRDRIICNTCKTILVGERDVARHAESTGHVDFGQAKN</sequence>
<organism evidence="12 13">
    <name type="scientific">Zygosaccharomyces rouxii</name>
    <dbReference type="NCBI Taxonomy" id="4956"/>
    <lineage>
        <taxon>Eukaryota</taxon>
        <taxon>Fungi</taxon>
        <taxon>Dikarya</taxon>
        <taxon>Ascomycota</taxon>
        <taxon>Saccharomycotina</taxon>
        <taxon>Saccharomycetes</taxon>
        <taxon>Saccharomycetales</taxon>
        <taxon>Saccharomycetaceae</taxon>
        <taxon>Zygosaccharomyces</taxon>
    </lineage>
</organism>
<dbReference type="AlphaFoldDB" id="A0A1Q3A2B9"/>
<evidence type="ECO:0000256" key="6">
    <source>
        <dbReference type="ARBA" id="ARBA00022801"/>
    </source>
</evidence>
<dbReference type="GO" id="GO:0036503">
    <property type="term" value="P:ERAD pathway"/>
    <property type="evidence" value="ECO:0007669"/>
    <property type="project" value="TreeGrafter"/>
</dbReference>
<evidence type="ECO:0000256" key="1">
    <source>
        <dbReference type="ARBA" id="ARBA00000707"/>
    </source>
</evidence>
<dbReference type="InterPro" id="IPR057766">
    <property type="entry name" value="Znf-C2H2_OTU1-like_C"/>
</dbReference>
<dbReference type="PROSITE" id="PS50802">
    <property type="entry name" value="OTU"/>
    <property type="match status" value="1"/>
</dbReference>
<keyword evidence="7 9" id="KW-0788">Thiol protease</keyword>
<dbReference type="Pfam" id="PF02338">
    <property type="entry name" value="OTU"/>
    <property type="match status" value="1"/>
</dbReference>
<evidence type="ECO:0000313" key="12">
    <source>
        <dbReference type="EMBL" id="GAV49864.1"/>
    </source>
</evidence>
<comment type="catalytic activity">
    <reaction evidence="1 9">
        <text>Thiol-dependent hydrolysis of ester, thioester, amide, peptide and isopeptide bonds formed by the C-terminal Gly of ubiquitin (a 76-residue protein attached to proteins as an intracellular targeting signal).</text>
        <dbReference type="EC" id="3.4.19.12"/>
    </reaction>
</comment>
<keyword evidence="4" id="KW-0863">Zinc-finger</keyword>
<proteinExistence type="predicted"/>
<feature type="region of interest" description="Disordered" evidence="10">
    <location>
        <begin position="79"/>
        <end position="102"/>
    </location>
</feature>
<evidence type="ECO:0000256" key="8">
    <source>
        <dbReference type="ARBA" id="ARBA00022833"/>
    </source>
</evidence>
<reference evidence="12 13" key="1">
    <citation type="submission" date="2016-08" db="EMBL/GenBank/DDBJ databases">
        <title>Draft genome sequence of allopolyploid Zygosaccharomyces rouxii.</title>
        <authorList>
            <person name="Watanabe J."/>
            <person name="Uehara K."/>
            <person name="Mogi Y."/>
            <person name="Tsukioka Y."/>
        </authorList>
    </citation>
    <scope>NUCLEOTIDE SEQUENCE [LARGE SCALE GENOMIC DNA]</scope>
    <source>
        <strain evidence="12 13">NBRC 110957</strain>
    </source>
</reference>
<dbReference type="GO" id="GO:0004843">
    <property type="term" value="F:cysteine-type deubiquitinase activity"/>
    <property type="evidence" value="ECO:0007669"/>
    <property type="project" value="UniProtKB-UniRule"/>
</dbReference>
<dbReference type="InterPro" id="IPR038765">
    <property type="entry name" value="Papain-like_cys_pep_sf"/>
</dbReference>
<gene>
    <name evidence="12" type="ORF">ZYGR_0R01070</name>
</gene>
<evidence type="ECO:0000256" key="10">
    <source>
        <dbReference type="SAM" id="MobiDB-lite"/>
    </source>
</evidence>
<comment type="function">
    <text evidence="9">Hydrolase that can remove conjugated ubiquitin from proteins and may therefore play an important regulatory role at the level of protein turnover by preventing degradation.</text>
</comment>
<dbReference type="CDD" id="cd22745">
    <property type="entry name" value="OTU_OTU1"/>
    <property type="match status" value="1"/>
</dbReference>
<dbReference type="InterPro" id="IPR048857">
    <property type="entry name" value="OTU1_Ubl"/>
</dbReference>
<evidence type="ECO:0000256" key="2">
    <source>
        <dbReference type="ARBA" id="ARBA00022670"/>
    </source>
</evidence>
<dbReference type="EMBL" id="BDGX01000018">
    <property type="protein sequence ID" value="GAV49864.1"/>
    <property type="molecule type" value="Genomic_DNA"/>
</dbReference>
<dbReference type="GO" id="GO:0005634">
    <property type="term" value="C:nucleus"/>
    <property type="evidence" value="ECO:0007669"/>
    <property type="project" value="TreeGrafter"/>
</dbReference>
<dbReference type="GO" id="GO:0030968">
    <property type="term" value="P:endoplasmic reticulum unfolded protein response"/>
    <property type="evidence" value="ECO:0007669"/>
    <property type="project" value="TreeGrafter"/>
</dbReference>
<dbReference type="Gene3D" id="3.10.20.90">
    <property type="entry name" value="Phosphatidylinositol 3-kinase Catalytic Subunit, Chain A, domain 1"/>
    <property type="match status" value="1"/>
</dbReference>
<keyword evidence="9" id="KW-0963">Cytoplasm</keyword>
<dbReference type="OrthoDB" id="65596at2759"/>
<evidence type="ECO:0000256" key="5">
    <source>
        <dbReference type="ARBA" id="ARBA00022786"/>
    </source>
</evidence>
<evidence type="ECO:0000313" key="13">
    <source>
        <dbReference type="Proteomes" id="UP000187013"/>
    </source>
</evidence>
<dbReference type="eggNOG" id="KOG3288">
    <property type="taxonomic scope" value="Eukaryota"/>
</dbReference>
<comment type="caution">
    <text evidence="12">The sequence shown here is derived from an EMBL/GenBank/DDBJ whole genome shotgun (WGS) entry which is preliminary data.</text>
</comment>
<dbReference type="GO" id="GO:0005829">
    <property type="term" value="C:cytosol"/>
    <property type="evidence" value="ECO:0007669"/>
    <property type="project" value="TreeGrafter"/>
</dbReference>
<dbReference type="PANTHER" id="PTHR13312:SF0">
    <property type="entry name" value="UBIQUITIN THIOESTERASE OTU1"/>
    <property type="match status" value="1"/>
</dbReference>
<protein>
    <recommendedName>
        <fullName evidence="9">Ubiquitin thioesterase OTU</fullName>
        <ecNumber evidence="9">3.4.19.12</ecNumber>
    </recommendedName>
</protein>
<accession>A0A1Q3A2B9</accession>
<dbReference type="PANTHER" id="PTHR13312">
    <property type="entry name" value="HIV-INDUCED PROTEIN-7-LIKE PROTEASE"/>
    <property type="match status" value="1"/>
</dbReference>
<dbReference type="Proteomes" id="UP000187013">
    <property type="component" value="Unassembled WGS sequence"/>
</dbReference>
<dbReference type="GO" id="GO:0016579">
    <property type="term" value="P:protein deubiquitination"/>
    <property type="evidence" value="ECO:0007669"/>
    <property type="project" value="TreeGrafter"/>
</dbReference>
<evidence type="ECO:0000256" key="9">
    <source>
        <dbReference type="RuleBase" id="RU367104"/>
    </source>
</evidence>
<keyword evidence="8" id="KW-0862">Zinc</keyword>
<evidence type="ECO:0000256" key="4">
    <source>
        <dbReference type="ARBA" id="ARBA00022771"/>
    </source>
</evidence>
<dbReference type="SUPFAM" id="SSF54001">
    <property type="entry name" value="Cysteine proteinases"/>
    <property type="match status" value="1"/>
</dbReference>
<dbReference type="Pfam" id="PF21403">
    <property type="entry name" value="OTU1_UBXL"/>
    <property type="match status" value="1"/>
</dbReference>
<keyword evidence="3" id="KW-0479">Metal-binding</keyword>
<dbReference type="InterPro" id="IPR003323">
    <property type="entry name" value="OTU_dom"/>
</dbReference>
<keyword evidence="6 9" id="KW-0378">Hydrolase</keyword>
<dbReference type="EC" id="3.4.19.12" evidence="9"/>
<comment type="subcellular location">
    <subcellularLocation>
        <location evidence="9">Cytoplasm</location>
    </subcellularLocation>
</comment>
<evidence type="ECO:0000256" key="7">
    <source>
        <dbReference type="ARBA" id="ARBA00022807"/>
    </source>
</evidence>
<keyword evidence="2" id="KW-0645">Protease</keyword>
<evidence type="ECO:0000256" key="3">
    <source>
        <dbReference type="ARBA" id="ARBA00022723"/>
    </source>
</evidence>